<dbReference type="InterPro" id="IPR032675">
    <property type="entry name" value="LRR_dom_sf"/>
</dbReference>
<proteinExistence type="predicted"/>
<name>A0A9P6PSF8_9FUNG</name>
<organism evidence="1 2">
    <name type="scientific">Mortierella polycephala</name>
    <dbReference type="NCBI Taxonomy" id="41804"/>
    <lineage>
        <taxon>Eukaryota</taxon>
        <taxon>Fungi</taxon>
        <taxon>Fungi incertae sedis</taxon>
        <taxon>Mucoromycota</taxon>
        <taxon>Mortierellomycotina</taxon>
        <taxon>Mortierellomycetes</taxon>
        <taxon>Mortierellales</taxon>
        <taxon>Mortierellaceae</taxon>
        <taxon>Mortierella</taxon>
    </lineage>
</organism>
<accession>A0A9P6PSF8</accession>
<dbReference type="EMBL" id="JAAAJA010000553">
    <property type="protein sequence ID" value="KAG0251999.1"/>
    <property type="molecule type" value="Genomic_DNA"/>
</dbReference>
<sequence length="701" mass="79475">DCCCSSSIVIVLPVGPPNLKELHPSQTRFRLFFLCECGEHTRTVARQSNISHHIHLAKHEGYEIENPEEFFQHYGTYVLSLLQMLKYGVSVAGFAVPAMAPTRQHSVNMHKAKSPSEVSIEDTMASIDQAIEYLQTPKNTVNVGQSAHNHGEEFKEIEDTDLRRLPSFLRNKDTSRPLGNLYRIFTDDGHVKWVCLDHYRGSRRLTAMNDLKNSLAINGGSYDEHYGRVTVTLQSAFIATHFYKSMVEAKFAQELHLVLNWEATVADLRALRDALDQANVASLKLTCKPSSATGELLQRKKRADPLWQIVMSPKIQSFTLLGYTGFFRKTTMELAATELRVLRISDSLEWSKDGGRALALITRSPRLTELSLRSTNVNMAYTNIRKAAAGTCHLTKLLISAGDNDQVLARFEQDNAQTVVSMDLIVPSLSPDNSLLQTANCITSLHICSRSHVYKDYAPIRDLVSRNLHLTDLKIGCYAAEFALIFDALYQHVTSDDLSCQLKQVYLYRDNNQLWTTDIRNPNDRTLVLLNLNIDERAITNLIRMHGAYLTKLRIDTSNWKASHSTILEEITRETKPRLSHLYQRCDNVDDAILDKLSLVIRRSVLEEYELIVDRPFRTDPHPEEKSSIAWVDFICVVGMQLTAFGISCSDPSGWVQALGMADFPAMEKMSFNHATTGILPDFKDQVELLQERLEYISEWF</sequence>
<reference evidence="1" key="1">
    <citation type="journal article" date="2020" name="Fungal Divers.">
        <title>Resolving the Mortierellaceae phylogeny through synthesis of multi-gene phylogenetics and phylogenomics.</title>
        <authorList>
            <person name="Vandepol N."/>
            <person name="Liber J."/>
            <person name="Desiro A."/>
            <person name="Na H."/>
            <person name="Kennedy M."/>
            <person name="Barry K."/>
            <person name="Grigoriev I.V."/>
            <person name="Miller A.N."/>
            <person name="O'Donnell K."/>
            <person name="Stajich J.E."/>
            <person name="Bonito G."/>
        </authorList>
    </citation>
    <scope>NUCLEOTIDE SEQUENCE</scope>
    <source>
        <strain evidence="1">KOD948</strain>
    </source>
</reference>
<feature type="non-terminal residue" evidence="1">
    <location>
        <position position="1"/>
    </location>
</feature>
<evidence type="ECO:0000313" key="2">
    <source>
        <dbReference type="Proteomes" id="UP000726737"/>
    </source>
</evidence>
<gene>
    <name evidence="1" type="ORF">BG011_007277</name>
</gene>
<dbReference type="Gene3D" id="3.80.10.10">
    <property type="entry name" value="Ribonuclease Inhibitor"/>
    <property type="match status" value="1"/>
</dbReference>
<protein>
    <submittedName>
        <fullName evidence="1">Uncharacterized protein</fullName>
    </submittedName>
</protein>
<keyword evidence="2" id="KW-1185">Reference proteome</keyword>
<dbReference type="AlphaFoldDB" id="A0A9P6PSF8"/>
<comment type="caution">
    <text evidence="1">The sequence shown here is derived from an EMBL/GenBank/DDBJ whole genome shotgun (WGS) entry which is preliminary data.</text>
</comment>
<evidence type="ECO:0000313" key="1">
    <source>
        <dbReference type="EMBL" id="KAG0251999.1"/>
    </source>
</evidence>
<dbReference type="OrthoDB" id="2334741at2759"/>
<dbReference type="Proteomes" id="UP000726737">
    <property type="component" value="Unassembled WGS sequence"/>
</dbReference>